<feature type="non-terminal residue" evidence="2">
    <location>
        <position position="1"/>
    </location>
</feature>
<gene>
    <name evidence="2" type="ORF">BGZ65_009566</name>
</gene>
<evidence type="ECO:0000313" key="3">
    <source>
        <dbReference type="Proteomes" id="UP000749646"/>
    </source>
</evidence>
<keyword evidence="1" id="KW-0812">Transmembrane</keyword>
<keyword evidence="3" id="KW-1185">Reference proteome</keyword>
<name>A0A9P6MEB9_9FUNG</name>
<dbReference type="EMBL" id="JAAAHW010001489">
    <property type="protein sequence ID" value="KAF9994802.1"/>
    <property type="molecule type" value="Genomic_DNA"/>
</dbReference>
<evidence type="ECO:0000256" key="1">
    <source>
        <dbReference type="SAM" id="Phobius"/>
    </source>
</evidence>
<dbReference type="Proteomes" id="UP000749646">
    <property type="component" value="Unassembled WGS sequence"/>
</dbReference>
<reference evidence="2" key="1">
    <citation type="journal article" date="2020" name="Fungal Divers.">
        <title>Resolving the Mortierellaceae phylogeny through synthesis of multi-gene phylogenetics and phylogenomics.</title>
        <authorList>
            <person name="Vandepol N."/>
            <person name="Liber J."/>
            <person name="Desiro A."/>
            <person name="Na H."/>
            <person name="Kennedy M."/>
            <person name="Barry K."/>
            <person name="Grigoriev I.V."/>
            <person name="Miller A.N."/>
            <person name="O'Donnell K."/>
            <person name="Stajich J.E."/>
            <person name="Bonito G."/>
        </authorList>
    </citation>
    <scope>NUCLEOTIDE SEQUENCE</scope>
    <source>
        <strain evidence="2">MES-2147</strain>
    </source>
</reference>
<evidence type="ECO:0000313" key="2">
    <source>
        <dbReference type="EMBL" id="KAF9994802.1"/>
    </source>
</evidence>
<organism evidence="2 3">
    <name type="scientific">Modicella reniformis</name>
    <dbReference type="NCBI Taxonomy" id="1440133"/>
    <lineage>
        <taxon>Eukaryota</taxon>
        <taxon>Fungi</taxon>
        <taxon>Fungi incertae sedis</taxon>
        <taxon>Mucoromycota</taxon>
        <taxon>Mortierellomycotina</taxon>
        <taxon>Mortierellomycetes</taxon>
        <taxon>Mortierellales</taxon>
        <taxon>Mortierellaceae</taxon>
        <taxon>Modicella</taxon>
    </lineage>
</organism>
<proteinExistence type="predicted"/>
<feature type="transmembrane region" description="Helical" evidence="1">
    <location>
        <begin position="37"/>
        <end position="62"/>
    </location>
</feature>
<comment type="caution">
    <text evidence="2">The sequence shown here is derived from an EMBL/GenBank/DDBJ whole genome shotgun (WGS) entry which is preliminary data.</text>
</comment>
<protein>
    <submittedName>
        <fullName evidence="2">Uncharacterized protein</fullName>
    </submittedName>
</protein>
<keyword evidence="1" id="KW-1133">Transmembrane helix</keyword>
<dbReference type="AlphaFoldDB" id="A0A9P6MEB9"/>
<sequence length="78" mass="8020">ALNPGVAGCDVVAGVRASIGVGDSGGDGEVGFRVMRAWLLVLALVLAFAFSLVMALVLVFAFSLEGVYINAPIPQKEL</sequence>
<keyword evidence="1" id="KW-0472">Membrane</keyword>
<accession>A0A9P6MEB9</accession>